<keyword evidence="6 8" id="KW-0949">S-adenosyl-L-methionine</keyword>
<keyword evidence="11" id="KW-1185">Reference proteome</keyword>
<dbReference type="CDD" id="cd02440">
    <property type="entry name" value="AdoMet_MTases"/>
    <property type="match status" value="1"/>
</dbReference>
<comment type="pathway">
    <text evidence="2 8">Cofactor biosynthesis; biotin biosynthesis.</text>
</comment>
<protein>
    <recommendedName>
        <fullName evidence="3 8">Malonyl-[acyl-carrier protein] O-methyltransferase</fullName>
        <shortName evidence="8">Malonyl-ACP O-methyltransferase</shortName>
        <ecNumber evidence="3 8">2.1.1.197</ecNumber>
    </recommendedName>
    <alternativeName>
        <fullName evidence="8">Biotin synthesis protein BioC</fullName>
    </alternativeName>
</protein>
<comment type="caution">
    <text evidence="10">The sequence shown here is derived from an EMBL/GenBank/DDBJ whole genome shotgun (WGS) entry which is preliminary data.</text>
</comment>
<dbReference type="EC" id="2.1.1.197" evidence="3 8"/>
<organism evidence="10 11">
    <name type="scientific">Vibrio hippocampi</name>
    <dbReference type="NCBI Taxonomy" id="654686"/>
    <lineage>
        <taxon>Bacteria</taxon>
        <taxon>Pseudomonadati</taxon>
        <taxon>Pseudomonadota</taxon>
        <taxon>Gammaproteobacteria</taxon>
        <taxon>Vibrionales</taxon>
        <taxon>Vibrionaceae</taxon>
        <taxon>Vibrio</taxon>
    </lineage>
</organism>
<evidence type="ECO:0000256" key="7">
    <source>
        <dbReference type="ARBA" id="ARBA00022756"/>
    </source>
</evidence>
<evidence type="ECO:0000259" key="9">
    <source>
        <dbReference type="Pfam" id="PF08241"/>
    </source>
</evidence>
<evidence type="ECO:0000313" key="10">
    <source>
        <dbReference type="EMBL" id="CAH0526493.1"/>
    </source>
</evidence>
<dbReference type="SUPFAM" id="SSF53335">
    <property type="entry name" value="S-adenosyl-L-methionine-dependent methyltransferases"/>
    <property type="match status" value="1"/>
</dbReference>
<dbReference type="Pfam" id="PF08241">
    <property type="entry name" value="Methyltransf_11"/>
    <property type="match status" value="1"/>
</dbReference>
<evidence type="ECO:0000256" key="1">
    <source>
        <dbReference type="ARBA" id="ARBA00000852"/>
    </source>
</evidence>
<evidence type="ECO:0000256" key="3">
    <source>
        <dbReference type="ARBA" id="ARBA00012327"/>
    </source>
</evidence>
<comment type="catalytic activity">
    <reaction evidence="1 8">
        <text>malonyl-[ACP] + S-adenosyl-L-methionine = malonyl-[ACP] methyl ester + S-adenosyl-L-homocysteine</text>
        <dbReference type="Rhea" id="RHEA:17105"/>
        <dbReference type="Rhea" id="RHEA-COMP:9623"/>
        <dbReference type="Rhea" id="RHEA-COMP:9954"/>
        <dbReference type="ChEBI" id="CHEBI:57856"/>
        <dbReference type="ChEBI" id="CHEBI:59789"/>
        <dbReference type="ChEBI" id="CHEBI:78449"/>
        <dbReference type="ChEBI" id="CHEBI:78845"/>
        <dbReference type="EC" id="2.1.1.197"/>
    </reaction>
</comment>
<dbReference type="InterPro" id="IPR050602">
    <property type="entry name" value="Malonyl-ACP_OMT"/>
</dbReference>
<dbReference type="NCBIfam" id="TIGR02072">
    <property type="entry name" value="BioC"/>
    <property type="match status" value="1"/>
</dbReference>
<dbReference type="Proteomes" id="UP000838160">
    <property type="component" value="Unassembled WGS sequence"/>
</dbReference>
<name>A0ABN8DK80_9VIBR</name>
<evidence type="ECO:0000256" key="4">
    <source>
        <dbReference type="ARBA" id="ARBA00022603"/>
    </source>
</evidence>
<dbReference type="RefSeq" id="WP_237484762.1">
    <property type="nucleotide sequence ID" value="NZ_CAKLCM010000002.1"/>
</dbReference>
<dbReference type="PANTHER" id="PTHR13090:SF1">
    <property type="entry name" value="ARGININE-HYDROXYLASE NDUFAF5, MITOCHONDRIAL"/>
    <property type="match status" value="1"/>
</dbReference>
<evidence type="ECO:0000256" key="5">
    <source>
        <dbReference type="ARBA" id="ARBA00022679"/>
    </source>
</evidence>
<evidence type="ECO:0000313" key="11">
    <source>
        <dbReference type="Proteomes" id="UP000838160"/>
    </source>
</evidence>
<dbReference type="InterPro" id="IPR013216">
    <property type="entry name" value="Methyltransf_11"/>
</dbReference>
<keyword evidence="7 8" id="KW-0093">Biotin biosynthesis</keyword>
<comment type="similarity">
    <text evidence="8">Belongs to the methyltransferase superfamily.</text>
</comment>
<comment type="function">
    <text evidence="8">Converts the free carboxyl group of a malonyl-thioester to its methyl ester by transfer of a methyl group from S-adenosyl-L-methionine (SAM). It allows to synthesize pimeloyl-ACP via the fatty acid synthetic pathway.</text>
</comment>
<dbReference type="GO" id="GO:0032259">
    <property type="term" value="P:methylation"/>
    <property type="evidence" value="ECO:0007669"/>
    <property type="project" value="UniProtKB-KW"/>
</dbReference>
<feature type="domain" description="Methyltransferase type 11" evidence="9">
    <location>
        <begin position="56"/>
        <end position="149"/>
    </location>
</feature>
<evidence type="ECO:0000256" key="6">
    <source>
        <dbReference type="ARBA" id="ARBA00022691"/>
    </source>
</evidence>
<keyword evidence="4 8" id="KW-0489">Methyltransferase</keyword>
<dbReference type="InterPro" id="IPR029063">
    <property type="entry name" value="SAM-dependent_MTases_sf"/>
</dbReference>
<sequence>MSELWVLDQHQVDKQAIAQAFGQAARGYDQHAEFQRQVADRLLAKLPSQLNGLRVLDLGCGTGYCSDVLKQRGASVVCADISVDMLCAARERCGDEGMSYFVADAERLPFSNDEFDLVVSSLALQWCRDLSLALSEIKRTTKPGGKVMFSTLLDGSLHELKASWSKIDAYQHVNDFISLNQVNIALAQSGCINHQLDLPTMIMWYRRALDLMRDLKGIGANHVEGRSRGFTSRDKFKQLEHHYREFANQTEQLPASYRVCIGTILL</sequence>
<reference evidence="10" key="1">
    <citation type="submission" date="2021-12" db="EMBL/GenBank/DDBJ databases">
        <authorList>
            <person name="Rodrigo-Torres L."/>
            <person name="Arahal R. D."/>
            <person name="Lucena T."/>
        </authorList>
    </citation>
    <scope>NUCLEOTIDE SEQUENCE</scope>
    <source>
        <strain evidence="10">CECT 8226</strain>
    </source>
</reference>
<dbReference type="EMBL" id="CAKLCM010000002">
    <property type="protein sequence ID" value="CAH0526493.1"/>
    <property type="molecule type" value="Genomic_DNA"/>
</dbReference>
<dbReference type="PANTHER" id="PTHR13090">
    <property type="entry name" value="ARGININE-HYDROXYLASE NDUFAF5, MITOCHONDRIAL"/>
    <property type="match status" value="1"/>
</dbReference>
<proteinExistence type="inferred from homology"/>
<dbReference type="GO" id="GO:0102130">
    <property type="term" value="F:malonyl-CoA methyltransferase activity"/>
    <property type="evidence" value="ECO:0007669"/>
    <property type="project" value="UniProtKB-EC"/>
</dbReference>
<dbReference type="HAMAP" id="MF_00835">
    <property type="entry name" value="BioC"/>
    <property type="match status" value="1"/>
</dbReference>
<dbReference type="InterPro" id="IPR011814">
    <property type="entry name" value="BioC"/>
</dbReference>
<evidence type="ECO:0000256" key="2">
    <source>
        <dbReference type="ARBA" id="ARBA00004746"/>
    </source>
</evidence>
<accession>A0ABN8DK80</accession>
<evidence type="ECO:0000256" key="8">
    <source>
        <dbReference type="HAMAP-Rule" id="MF_00835"/>
    </source>
</evidence>
<keyword evidence="5 8" id="KW-0808">Transferase</keyword>
<dbReference type="Gene3D" id="3.40.50.150">
    <property type="entry name" value="Vaccinia Virus protein VP39"/>
    <property type="match status" value="1"/>
</dbReference>
<gene>
    <name evidence="8 10" type="primary">bioC</name>
    <name evidence="10" type="ORF">VHP8226_01847</name>
</gene>